<feature type="compositionally biased region" description="Basic and acidic residues" evidence="1">
    <location>
        <begin position="63"/>
        <end position="73"/>
    </location>
</feature>
<dbReference type="RefSeq" id="WP_109705723.1">
    <property type="nucleotide sequence ID" value="NZ_QGDB01000002.1"/>
</dbReference>
<proteinExistence type="predicted"/>
<gene>
    <name evidence="2" type="ORF">DKP76_07125</name>
</gene>
<sequence>MHVHFLESMDWSPRYGVTIAYPAGWSGSVTRRCGEAAIAAGKAERVTTPRRGADPEPGADPNATRDEASDGNP</sequence>
<evidence type="ECO:0000256" key="1">
    <source>
        <dbReference type="SAM" id="MobiDB-lite"/>
    </source>
</evidence>
<dbReference type="AlphaFoldDB" id="A0A316JDZ0"/>
<dbReference type="OrthoDB" id="8101189at2"/>
<feature type="region of interest" description="Disordered" evidence="1">
    <location>
        <begin position="40"/>
        <end position="73"/>
    </location>
</feature>
<evidence type="ECO:0000313" key="2">
    <source>
        <dbReference type="EMBL" id="PWL18829.1"/>
    </source>
</evidence>
<accession>A0A316JDZ0</accession>
<reference evidence="2 3" key="1">
    <citation type="submission" date="2018-05" db="EMBL/GenBank/DDBJ databases">
        <title>Comparative genomic sequence analysis between strain HN4 and CCM 8460T (Falsochrobactrum ovis) will provide more evidence to prove that HN4 is a new species of Falsochrobactrum.</title>
        <authorList>
            <person name="Lyu W."/>
            <person name="Sun L."/>
            <person name="Yao L."/>
        </authorList>
    </citation>
    <scope>NUCLEOTIDE SEQUENCE [LARGE SCALE GENOMIC DNA]</scope>
    <source>
        <strain evidence="2 3">HN4</strain>
    </source>
</reference>
<dbReference type="Proteomes" id="UP000245865">
    <property type="component" value="Unassembled WGS sequence"/>
</dbReference>
<organism evidence="2 3">
    <name type="scientific">Falsochrobactrum shanghaiense</name>
    <dbReference type="NCBI Taxonomy" id="2201899"/>
    <lineage>
        <taxon>Bacteria</taxon>
        <taxon>Pseudomonadati</taxon>
        <taxon>Pseudomonadota</taxon>
        <taxon>Alphaproteobacteria</taxon>
        <taxon>Hyphomicrobiales</taxon>
        <taxon>Brucellaceae</taxon>
        <taxon>Falsochrobactrum</taxon>
    </lineage>
</organism>
<protein>
    <submittedName>
        <fullName evidence="2">Uncharacterized protein</fullName>
    </submittedName>
</protein>
<feature type="compositionally biased region" description="Basic and acidic residues" evidence="1">
    <location>
        <begin position="42"/>
        <end position="54"/>
    </location>
</feature>
<name>A0A316JDZ0_9HYPH</name>
<comment type="caution">
    <text evidence="2">The sequence shown here is derived from an EMBL/GenBank/DDBJ whole genome shotgun (WGS) entry which is preliminary data.</text>
</comment>
<evidence type="ECO:0000313" key="3">
    <source>
        <dbReference type="Proteomes" id="UP000245865"/>
    </source>
</evidence>
<keyword evidence="3" id="KW-1185">Reference proteome</keyword>
<dbReference type="EMBL" id="QGDB01000002">
    <property type="protein sequence ID" value="PWL18829.1"/>
    <property type="molecule type" value="Genomic_DNA"/>
</dbReference>